<evidence type="ECO:0000256" key="12">
    <source>
        <dbReference type="NCBIfam" id="TIGR00928"/>
    </source>
</evidence>
<dbReference type="Pfam" id="PF00206">
    <property type="entry name" value="Lyase_1"/>
    <property type="match status" value="1"/>
</dbReference>
<dbReference type="NCBIfam" id="TIGR00928">
    <property type="entry name" value="purB"/>
    <property type="match status" value="1"/>
</dbReference>
<dbReference type="SUPFAM" id="SSF48557">
    <property type="entry name" value="L-aspartase-like"/>
    <property type="match status" value="1"/>
</dbReference>
<dbReference type="FunFam" id="1.20.200.10:FF:000004">
    <property type="entry name" value="Adenylosuccinate lyase"/>
    <property type="match status" value="1"/>
</dbReference>
<reference evidence="16 17" key="1">
    <citation type="submission" date="2017-01" db="EMBL/GenBank/DDBJ databases">
        <title>Novel large sulfur bacteria in the metagenomes of groundwater-fed chemosynthetic microbial mats in the Lake Huron basin.</title>
        <authorList>
            <person name="Sharrar A.M."/>
            <person name="Flood B.E."/>
            <person name="Bailey J.V."/>
            <person name="Jones D.S."/>
            <person name="Biddanda B."/>
            <person name="Ruberg S.A."/>
            <person name="Marcus D.N."/>
            <person name="Dick G.J."/>
        </authorList>
    </citation>
    <scope>NUCLEOTIDE SEQUENCE [LARGE SCALE GENOMIC DNA]</scope>
    <source>
        <strain evidence="16">A7</strain>
    </source>
</reference>
<dbReference type="PROSITE" id="PS00163">
    <property type="entry name" value="FUMARATE_LYASES"/>
    <property type="match status" value="1"/>
</dbReference>
<evidence type="ECO:0000259" key="14">
    <source>
        <dbReference type="Pfam" id="PF00206"/>
    </source>
</evidence>
<dbReference type="InterPro" id="IPR047136">
    <property type="entry name" value="PurB_bact"/>
</dbReference>
<comment type="function">
    <text evidence="9">Catalyzes two reactions in de novo purine nucleotide biosynthesis. Catalyzes the breakdown of 5-aminoimidazole- (N-succinylocarboxamide) ribotide (SAICAR or 2-[5-amino-1-(5-phospho-beta-D-ribosyl)imidazole-4-carboxamido]succinate) to 5-aminoimidazole-4-carboxamide ribotide (AICAR or 5-amino-1-(5-phospho-beta-D-ribosyl)imidazole-4-carboxamide) and fumarate, and of adenylosuccinate (ADS or N(6)-(1,2-dicarboxyethyl)-AMP) to adenosine monophosphate (AMP) and fumarate.</text>
</comment>
<dbReference type="Proteomes" id="UP000192505">
    <property type="component" value="Unassembled WGS sequence"/>
</dbReference>
<evidence type="ECO:0000256" key="4">
    <source>
        <dbReference type="ARBA" id="ARBA00012339"/>
    </source>
</evidence>
<dbReference type="AlphaFoldDB" id="A0A1W9KTR3"/>
<feature type="domain" description="Adenylosuccinate lyase PurB C-terminal" evidence="15">
    <location>
        <begin position="335"/>
        <end position="449"/>
    </location>
</feature>
<evidence type="ECO:0000313" key="16">
    <source>
        <dbReference type="EMBL" id="OQW87833.1"/>
    </source>
</evidence>
<dbReference type="EC" id="4.3.2.2" evidence="4 12"/>
<dbReference type="CDD" id="cd01598">
    <property type="entry name" value="PurB"/>
    <property type="match status" value="1"/>
</dbReference>
<name>A0A1W9KTR3_9BURK</name>
<dbReference type="InterPro" id="IPR022761">
    <property type="entry name" value="Fumarate_lyase_N"/>
</dbReference>
<dbReference type="GO" id="GO:0004018">
    <property type="term" value="F:N6-(1,2-dicarboxyethyl)AMP AMP-lyase (fumarate-forming) activity"/>
    <property type="evidence" value="ECO:0007669"/>
    <property type="project" value="UniProtKB-UniRule"/>
</dbReference>
<sequence length="459" mass="50777">MSTNAISALSPLDGRYAAKLAKLRPAMSELGYMHRRVQVEVAWFIALSDCGFAEFKPLSPGARTYLMALVKNFSQADGLAIKEIEKTTNHDVKAVEYWLKARFEARPELLAAQEFVHFGCTSEDINNTSHALQLKSGRDAVLLPALDAIIDKLREMAHAFAAVPMLSRTHGQTASPTTVGKEVANVVVRLVAAREKIAHIKLMAKMNGAVGNYNAHLSAWPEFDWEAFSKTVVETPEPLGLGLTFQPYSIQIEPHDYMAELFDAVARTNTILIDWSRDVWGYVSLGYFKQKLKKGEVGSSTMPHKVNPIDFENAEGNLGLANAMLRHLSEKLPISRWQRDLTDSTVLRNMGVALGYAVLAYQSLTTGLGKLEINEAAIATDLDASWEVLAEPIQTVMRRFGLPEPYEQLKEFTRGAPMTRELMQGFIANLAIPDAEKARLLVMTPGSYTGKAAELARRV</sequence>
<dbReference type="EMBL" id="MTEI01000006">
    <property type="protein sequence ID" value="OQW87833.1"/>
    <property type="molecule type" value="Genomic_DNA"/>
</dbReference>
<comment type="caution">
    <text evidence="16">The sequence shown here is derived from an EMBL/GenBank/DDBJ whole genome shotgun (WGS) entry which is preliminary data.</text>
</comment>
<dbReference type="UniPathway" id="UPA00075">
    <property type="reaction ID" value="UER00336"/>
</dbReference>
<dbReference type="GO" id="GO:0044208">
    <property type="term" value="P:'de novo' AMP biosynthetic process"/>
    <property type="evidence" value="ECO:0007669"/>
    <property type="project" value="UniProtKB-UniPathway"/>
</dbReference>
<evidence type="ECO:0000256" key="8">
    <source>
        <dbReference type="ARBA" id="ARBA00024477"/>
    </source>
</evidence>
<dbReference type="InterPro" id="IPR008948">
    <property type="entry name" value="L-Aspartase-like"/>
</dbReference>
<evidence type="ECO:0000256" key="5">
    <source>
        <dbReference type="ARBA" id="ARBA00017058"/>
    </source>
</evidence>
<evidence type="ECO:0000256" key="13">
    <source>
        <dbReference type="RuleBase" id="RU361172"/>
    </source>
</evidence>
<dbReference type="PRINTS" id="PR00149">
    <property type="entry name" value="FUMRATELYASE"/>
</dbReference>
<evidence type="ECO:0000256" key="1">
    <source>
        <dbReference type="ARBA" id="ARBA00004706"/>
    </source>
</evidence>
<dbReference type="Gene3D" id="1.20.200.10">
    <property type="entry name" value="Fumarase/aspartase (Central domain)"/>
    <property type="match status" value="1"/>
</dbReference>
<dbReference type="InterPro" id="IPR004769">
    <property type="entry name" value="Pur_lyase"/>
</dbReference>
<comment type="catalytic activity">
    <reaction evidence="11">
        <text>N(6)-(1,2-dicarboxyethyl)-AMP = fumarate + AMP</text>
        <dbReference type="Rhea" id="RHEA:16853"/>
        <dbReference type="ChEBI" id="CHEBI:29806"/>
        <dbReference type="ChEBI" id="CHEBI:57567"/>
        <dbReference type="ChEBI" id="CHEBI:456215"/>
        <dbReference type="EC" id="4.3.2.2"/>
    </reaction>
    <physiologicalReaction direction="left-to-right" evidence="11">
        <dbReference type="Rhea" id="RHEA:16854"/>
    </physiologicalReaction>
</comment>
<dbReference type="Gene3D" id="1.10.40.30">
    <property type="entry name" value="Fumarase/aspartase (C-terminal domain)"/>
    <property type="match status" value="1"/>
</dbReference>
<dbReference type="PANTHER" id="PTHR43411">
    <property type="entry name" value="ADENYLOSUCCINATE LYASE"/>
    <property type="match status" value="1"/>
</dbReference>
<evidence type="ECO:0000256" key="7">
    <source>
        <dbReference type="ARBA" id="ARBA00023239"/>
    </source>
</evidence>
<dbReference type="InterPro" id="IPR024083">
    <property type="entry name" value="Fumarase/histidase_N"/>
</dbReference>
<comment type="catalytic activity">
    <reaction evidence="8">
        <text>(2S)-2-[5-amino-1-(5-phospho-beta-D-ribosyl)imidazole-4-carboxamido]succinate = 5-amino-1-(5-phospho-beta-D-ribosyl)imidazole-4-carboxamide + fumarate</text>
        <dbReference type="Rhea" id="RHEA:23920"/>
        <dbReference type="ChEBI" id="CHEBI:29806"/>
        <dbReference type="ChEBI" id="CHEBI:58443"/>
        <dbReference type="ChEBI" id="CHEBI:58475"/>
        <dbReference type="EC" id="4.3.2.2"/>
    </reaction>
    <physiologicalReaction direction="left-to-right" evidence="8">
        <dbReference type="Rhea" id="RHEA:23921"/>
    </physiologicalReaction>
</comment>
<comment type="pathway">
    <text evidence="1 13">Purine metabolism; IMP biosynthesis via de novo pathway; 5-amino-1-(5-phospho-D-ribosyl)imidazole-4-carboxamide from 5-amino-1-(5-phospho-D-ribosyl)imidazole-4-carboxylate: step 2/2.</text>
</comment>
<evidence type="ECO:0000259" key="15">
    <source>
        <dbReference type="Pfam" id="PF08328"/>
    </source>
</evidence>
<comment type="pathway">
    <text evidence="2 13">Purine metabolism; AMP biosynthesis via de novo pathway; AMP from IMP: step 2/2.</text>
</comment>
<dbReference type="GO" id="GO:0070626">
    <property type="term" value="F:(S)-2-(5-amino-1-(5-phospho-D-ribosyl)imidazole-4-carboxamido) succinate lyase (fumarate-forming) activity"/>
    <property type="evidence" value="ECO:0007669"/>
    <property type="project" value="RHEA"/>
</dbReference>
<protein>
    <recommendedName>
        <fullName evidence="5 12">Adenylosuccinate lyase</fullName>
        <shortName evidence="13">ASL</shortName>
        <ecNumber evidence="4 12">4.3.2.2</ecNumber>
    </recommendedName>
    <alternativeName>
        <fullName evidence="10 13">Adenylosuccinase</fullName>
    </alternativeName>
</protein>
<dbReference type="GO" id="GO:0006189">
    <property type="term" value="P:'de novo' IMP biosynthetic process"/>
    <property type="evidence" value="ECO:0007669"/>
    <property type="project" value="UniProtKB-UniPathway"/>
</dbReference>
<keyword evidence="6 13" id="KW-0658">Purine biosynthesis</keyword>
<evidence type="ECO:0000256" key="2">
    <source>
        <dbReference type="ARBA" id="ARBA00004734"/>
    </source>
</evidence>
<evidence type="ECO:0000256" key="6">
    <source>
        <dbReference type="ARBA" id="ARBA00022755"/>
    </source>
</evidence>
<evidence type="ECO:0000256" key="3">
    <source>
        <dbReference type="ARBA" id="ARBA00008273"/>
    </source>
</evidence>
<dbReference type="UniPathway" id="UPA00074">
    <property type="reaction ID" value="UER00132"/>
</dbReference>
<dbReference type="InterPro" id="IPR013539">
    <property type="entry name" value="PurB_C"/>
</dbReference>
<feature type="domain" description="Fumarate lyase N-terminal" evidence="14">
    <location>
        <begin position="15"/>
        <end position="316"/>
    </location>
</feature>
<gene>
    <name evidence="16" type="ORF">BWK72_10990</name>
</gene>
<proteinExistence type="inferred from homology"/>
<dbReference type="NCBIfam" id="NF006764">
    <property type="entry name" value="PRK09285.1"/>
    <property type="match status" value="1"/>
</dbReference>
<dbReference type="PANTHER" id="PTHR43411:SF1">
    <property type="entry name" value="ADENYLOSUCCINATE LYASE"/>
    <property type="match status" value="1"/>
</dbReference>
<keyword evidence="7 13" id="KW-0456">Lyase</keyword>
<dbReference type="InterPro" id="IPR000362">
    <property type="entry name" value="Fumarate_lyase_fam"/>
</dbReference>
<comment type="similarity">
    <text evidence="3 13">Belongs to the lyase 1 family. Adenylosuccinate lyase subfamily.</text>
</comment>
<organism evidence="16 17">
    <name type="scientific">Rhodoferax ferrireducens</name>
    <dbReference type="NCBI Taxonomy" id="192843"/>
    <lineage>
        <taxon>Bacteria</taxon>
        <taxon>Pseudomonadati</taxon>
        <taxon>Pseudomonadota</taxon>
        <taxon>Betaproteobacteria</taxon>
        <taxon>Burkholderiales</taxon>
        <taxon>Comamonadaceae</taxon>
        <taxon>Rhodoferax</taxon>
    </lineage>
</organism>
<dbReference type="Pfam" id="PF08328">
    <property type="entry name" value="ASL_C"/>
    <property type="match status" value="1"/>
</dbReference>
<accession>A0A1W9KTR3</accession>
<evidence type="ECO:0000313" key="17">
    <source>
        <dbReference type="Proteomes" id="UP000192505"/>
    </source>
</evidence>
<dbReference type="InterPro" id="IPR020557">
    <property type="entry name" value="Fumarate_lyase_CS"/>
</dbReference>
<dbReference type="Gene3D" id="1.10.275.10">
    <property type="entry name" value="Fumarase/aspartase (N-terminal domain)"/>
    <property type="match status" value="1"/>
</dbReference>
<evidence type="ECO:0000256" key="9">
    <source>
        <dbReference type="ARBA" id="ARBA00025012"/>
    </source>
</evidence>
<evidence type="ECO:0000256" key="11">
    <source>
        <dbReference type="ARBA" id="ARBA00049115"/>
    </source>
</evidence>
<evidence type="ECO:0000256" key="10">
    <source>
        <dbReference type="ARBA" id="ARBA00030717"/>
    </source>
</evidence>